<dbReference type="PANTHER" id="PTHR23021">
    <property type="entry name" value="SERPENTINE RECEPTOR, CLASS T"/>
    <property type="match status" value="1"/>
</dbReference>
<organism evidence="2 3">
    <name type="scientific">Ditylenchus destructor</name>
    <dbReference type="NCBI Taxonomy" id="166010"/>
    <lineage>
        <taxon>Eukaryota</taxon>
        <taxon>Metazoa</taxon>
        <taxon>Ecdysozoa</taxon>
        <taxon>Nematoda</taxon>
        <taxon>Chromadorea</taxon>
        <taxon>Rhabditida</taxon>
        <taxon>Tylenchina</taxon>
        <taxon>Tylenchomorpha</taxon>
        <taxon>Sphaerularioidea</taxon>
        <taxon>Anguinidae</taxon>
        <taxon>Anguininae</taxon>
        <taxon>Ditylenchus</taxon>
    </lineage>
</organism>
<proteinExistence type="predicted"/>
<feature type="transmembrane region" description="Helical" evidence="1">
    <location>
        <begin position="249"/>
        <end position="270"/>
    </location>
</feature>
<keyword evidence="3" id="KW-1185">Reference proteome</keyword>
<dbReference type="Pfam" id="PF10321">
    <property type="entry name" value="7TM_GPCR_Srt"/>
    <property type="match status" value="1"/>
</dbReference>
<dbReference type="EMBL" id="JAKKPZ010000030">
    <property type="protein sequence ID" value="KAI1709514.1"/>
    <property type="molecule type" value="Genomic_DNA"/>
</dbReference>
<comment type="caution">
    <text evidence="2">The sequence shown here is derived from an EMBL/GenBank/DDBJ whole genome shotgun (WGS) entry which is preliminary data.</text>
</comment>
<protein>
    <submittedName>
        <fullName evidence="2">Serpentine type 7TM GPCR chemoreceptor srt domain-containing protein</fullName>
    </submittedName>
</protein>
<name>A0AAD4N2N1_9BILA</name>
<evidence type="ECO:0000313" key="3">
    <source>
        <dbReference type="Proteomes" id="UP001201812"/>
    </source>
</evidence>
<dbReference type="AlphaFoldDB" id="A0AAD4N2N1"/>
<feature type="transmembrane region" description="Helical" evidence="1">
    <location>
        <begin position="70"/>
        <end position="94"/>
    </location>
</feature>
<reference evidence="2" key="1">
    <citation type="submission" date="2022-01" db="EMBL/GenBank/DDBJ databases">
        <title>Genome Sequence Resource for Two Populations of Ditylenchus destructor, the Migratory Endoparasitic Phytonematode.</title>
        <authorList>
            <person name="Zhang H."/>
            <person name="Lin R."/>
            <person name="Xie B."/>
        </authorList>
    </citation>
    <scope>NUCLEOTIDE SEQUENCE</scope>
    <source>
        <strain evidence="2">BazhouSP</strain>
    </source>
</reference>
<dbReference type="Gene3D" id="1.20.1070.10">
    <property type="entry name" value="Rhodopsin 7-helix transmembrane proteins"/>
    <property type="match status" value="1"/>
</dbReference>
<accession>A0AAD4N2N1</accession>
<feature type="transmembrane region" description="Helical" evidence="1">
    <location>
        <begin position="150"/>
        <end position="167"/>
    </location>
</feature>
<evidence type="ECO:0000256" key="1">
    <source>
        <dbReference type="SAM" id="Phobius"/>
    </source>
</evidence>
<dbReference type="PANTHER" id="PTHR23021:SF11">
    <property type="entry name" value="SERPENTINE RECEPTOR, CLASS T"/>
    <property type="match status" value="1"/>
</dbReference>
<feature type="transmembrane region" description="Helical" evidence="1">
    <location>
        <begin position="106"/>
        <end position="129"/>
    </location>
</feature>
<keyword evidence="1" id="KW-0812">Transmembrane</keyword>
<evidence type="ECO:0000313" key="2">
    <source>
        <dbReference type="EMBL" id="KAI1709514.1"/>
    </source>
</evidence>
<feature type="transmembrane region" description="Helical" evidence="1">
    <location>
        <begin position="34"/>
        <end position="58"/>
    </location>
</feature>
<dbReference type="SUPFAM" id="SSF81321">
    <property type="entry name" value="Family A G protein-coupled receptor-like"/>
    <property type="match status" value="1"/>
</dbReference>
<sequence>MNVYFFHHDVYEKRYNCNQLSMDEWRAQGEPHPYMGVFLIIMGLMLQAVYLPFIITMLQPKFISTSCYKLMFFLGIMDFIQISGASLVTGYLTMQGAVFCTHPNMSYIFGIIGLGAWCGSCVTCMILTINRCIDVYFPQLSRVLFHGWRTWLWTIIPLSIVGWIIAFENTLCFNSRYLAWFFDPYFGMNSSLRQTENGLPIVYASQLHTINNVSTVAILCTGNIVLCYYVFSASSSTAGSNSAKLKKQLVIQVCVISILETFCSFIYAYMQFFYTPIWLIVAGSITYQVNCGMMALTYLFLNPTLRRAAFNLFSKCAKAAKISDMTASLFKTQESRNTNRTNTDA</sequence>
<dbReference type="Proteomes" id="UP001201812">
    <property type="component" value="Unassembled WGS sequence"/>
</dbReference>
<dbReference type="InterPro" id="IPR019425">
    <property type="entry name" value="7TM_GPCR_serpentine_rcpt_Srt"/>
</dbReference>
<keyword evidence="1" id="KW-1133">Transmembrane helix</keyword>
<feature type="transmembrane region" description="Helical" evidence="1">
    <location>
        <begin position="209"/>
        <end position="229"/>
    </location>
</feature>
<feature type="transmembrane region" description="Helical" evidence="1">
    <location>
        <begin position="276"/>
        <end position="301"/>
    </location>
</feature>
<gene>
    <name evidence="2" type="ORF">DdX_11302</name>
</gene>
<keyword evidence="1" id="KW-0472">Membrane</keyword>